<dbReference type="Pfam" id="PF02230">
    <property type="entry name" value="Abhydrolase_2"/>
    <property type="match status" value="1"/>
</dbReference>
<evidence type="ECO:0000256" key="1">
    <source>
        <dbReference type="ARBA" id="ARBA00022729"/>
    </source>
</evidence>
<accession>A0A0M4R1C8</accession>
<dbReference type="EMBL" id="CP012677">
    <property type="protein sequence ID" value="ALE93940.1"/>
    <property type="molecule type" value="Genomic_DNA"/>
</dbReference>
<sequence length="282" mass="29875">MATDHRILVDGQERSYSMVTAAPRNNGPTPELAAVLIFLHGSNQTGPKLRAFSGHSLDGLAVSGRVAVVYPNGHRSVWNHARAGAGAVDDMSFMAALVEHFHQLHGLLPVIAAGYSNGGQLVIRMIHEIPGKLDGAAIFSATLPRSGGLAFADKQQPMPVVLIHGTRDLVVPYNGDAGFLGLGFRNRGPSAPETARYFAARNNITAPPLVSRLPHRAESGSTYVTLTSYAQQGRDPVKLYTVVGGGHVVPNPHKSAIFVLGRTTLDISAAQALTEAFPVLRG</sequence>
<keyword evidence="1" id="KW-0732">Signal</keyword>
<dbReference type="InterPro" id="IPR003140">
    <property type="entry name" value="PLipase/COase/thioEstase"/>
</dbReference>
<dbReference type="InterPro" id="IPR050955">
    <property type="entry name" value="Plant_Biomass_Hydrol_Est"/>
</dbReference>
<reference evidence="4" key="1">
    <citation type="submission" date="2015-09" db="EMBL/GenBank/DDBJ databases">
        <title>Complete genome of Arthrobacter alpinus strain R3.8.</title>
        <authorList>
            <person name="See-Too W.S."/>
            <person name="Chan K.G."/>
        </authorList>
    </citation>
    <scope>NUCLEOTIDE SEQUENCE [LARGE SCALE GENOMIC DNA]</scope>
    <source>
        <strain evidence="4">R3.8</strain>
    </source>
</reference>
<dbReference type="SUPFAM" id="SSF53474">
    <property type="entry name" value="alpha/beta-Hydrolases"/>
    <property type="match status" value="1"/>
</dbReference>
<dbReference type="PATRIC" id="fig|656366.3.peg.690"/>
<proteinExistence type="predicted"/>
<evidence type="ECO:0000313" key="3">
    <source>
        <dbReference type="EMBL" id="ALE93940.1"/>
    </source>
</evidence>
<dbReference type="InterPro" id="IPR029058">
    <property type="entry name" value="AB_hydrolase_fold"/>
</dbReference>
<name>A0A0M4R1C8_9MICC</name>
<keyword evidence="4" id="KW-1185">Reference proteome</keyword>
<dbReference type="KEGG" id="aaq:AOC05_03130"/>
<feature type="domain" description="Phospholipase/carboxylesterase/thioesterase" evidence="2">
    <location>
        <begin position="110"/>
        <end position="174"/>
    </location>
</feature>
<dbReference type="AlphaFoldDB" id="A0A0M4R1C8"/>
<evidence type="ECO:0000259" key="2">
    <source>
        <dbReference type="Pfam" id="PF02230"/>
    </source>
</evidence>
<organism evidence="3 4">
    <name type="scientific">Arthrobacter alpinus</name>
    <dbReference type="NCBI Taxonomy" id="656366"/>
    <lineage>
        <taxon>Bacteria</taxon>
        <taxon>Bacillati</taxon>
        <taxon>Actinomycetota</taxon>
        <taxon>Actinomycetes</taxon>
        <taxon>Micrococcales</taxon>
        <taxon>Micrococcaceae</taxon>
        <taxon>Arthrobacter</taxon>
    </lineage>
</organism>
<dbReference type="Gene3D" id="3.40.50.1820">
    <property type="entry name" value="alpha/beta hydrolase"/>
    <property type="match status" value="1"/>
</dbReference>
<protein>
    <recommendedName>
        <fullName evidence="2">Phospholipase/carboxylesterase/thioesterase domain-containing protein</fullName>
    </recommendedName>
</protein>
<dbReference type="Proteomes" id="UP000062833">
    <property type="component" value="Chromosome"/>
</dbReference>
<dbReference type="PANTHER" id="PTHR43037:SF1">
    <property type="entry name" value="BLL1128 PROTEIN"/>
    <property type="match status" value="1"/>
</dbReference>
<gene>
    <name evidence="3" type="ORF">AOC05_03130</name>
</gene>
<evidence type="ECO:0000313" key="4">
    <source>
        <dbReference type="Proteomes" id="UP000062833"/>
    </source>
</evidence>
<dbReference type="PANTHER" id="PTHR43037">
    <property type="entry name" value="UNNAMED PRODUCT-RELATED"/>
    <property type="match status" value="1"/>
</dbReference>
<dbReference type="GO" id="GO:0016787">
    <property type="term" value="F:hydrolase activity"/>
    <property type="evidence" value="ECO:0007669"/>
    <property type="project" value="InterPro"/>
</dbReference>